<organism evidence="6 7">
    <name type="scientific">Paenibacillus plantarum</name>
    <dbReference type="NCBI Taxonomy" id="2654975"/>
    <lineage>
        <taxon>Bacteria</taxon>
        <taxon>Bacillati</taxon>
        <taxon>Bacillota</taxon>
        <taxon>Bacilli</taxon>
        <taxon>Bacillales</taxon>
        <taxon>Paenibacillaceae</taxon>
        <taxon>Paenibacillus</taxon>
    </lineage>
</organism>
<evidence type="ECO:0000256" key="3">
    <source>
        <dbReference type="ARBA" id="ARBA00023295"/>
    </source>
</evidence>
<feature type="domain" description="GH26" evidence="5">
    <location>
        <begin position="106"/>
        <end position="440"/>
    </location>
</feature>
<dbReference type="InterPro" id="IPR022790">
    <property type="entry name" value="GH26_dom"/>
</dbReference>
<dbReference type="PROSITE" id="PS51764">
    <property type="entry name" value="GH26"/>
    <property type="match status" value="1"/>
</dbReference>
<sequence length="544" mass="61291">MRNKVIWVLTALLGLAGCVAFYQFVLETESNVPVQNSLDAVAKLDNPPAAVPSSRPKQPDILTYWVNQEKKSEQAGLTETAAAYRNRIDQYAAGLPTLPLMTPNWPNIQTPSTNMELYLRVPMSAQPLQSVQPLKPTETAIPATSALAKHEPASGVYIGMLGADRRVGYDVTKIEDIYGRKHALYLSYVGWRKVQTDTNTYFPARTAERVKELDGALQIGWEPRFGLDDVQDDEYVRRFAREAKASGIPIFLRYASEMNGAWVPWHGEPQKYIEKFRLIHDIMAEEAPNVAMVWSPNFWPPDTIDSYYPGDAFVDWVGFSLYSTPISAEKEQLKGTVIDTFAPLYKRYSHKPIMISEGAVAHTYLPTNQAYWSWAESQLGYMYGLLPRLFPQVKAITYFNFSKAQAIRTNGTYVYDIGENPFMDGYYQRLIASDWFLSKVEPGVDPIPYRYTPVLDRSLPSGQQTVLVYPKLTNEQGKPPFAIAMYQGNQFLGVSYEAPWEIDIQVQSESASEPWYVVAYNDQMEVTAVNSGVAPIAQANRGTP</sequence>
<evidence type="ECO:0000256" key="4">
    <source>
        <dbReference type="PROSITE-ProRule" id="PRU01100"/>
    </source>
</evidence>
<dbReference type="Pfam" id="PF02156">
    <property type="entry name" value="Glyco_hydro_26"/>
    <property type="match status" value="1"/>
</dbReference>
<dbReference type="EMBL" id="WHNY01000067">
    <property type="protein sequence ID" value="NOU67137.1"/>
    <property type="molecule type" value="Genomic_DNA"/>
</dbReference>
<dbReference type="InterPro" id="IPR017853">
    <property type="entry name" value="GH"/>
</dbReference>
<protein>
    <submittedName>
        <fullName evidence="6">Copper amine oxidase</fullName>
    </submittedName>
</protein>
<dbReference type="SUPFAM" id="SSF51445">
    <property type="entry name" value="(Trans)glycosidases"/>
    <property type="match status" value="1"/>
</dbReference>
<proteinExistence type="inferred from homology"/>
<evidence type="ECO:0000313" key="7">
    <source>
        <dbReference type="Proteomes" id="UP000653578"/>
    </source>
</evidence>
<evidence type="ECO:0000256" key="1">
    <source>
        <dbReference type="ARBA" id="ARBA00007754"/>
    </source>
</evidence>
<dbReference type="PROSITE" id="PS51257">
    <property type="entry name" value="PROKAR_LIPOPROTEIN"/>
    <property type="match status" value="1"/>
</dbReference>
<dbReference type="Gene3D" id="3.20.20.80">
    <property type="entry name" value="Glycosidases"/>
    <property type="match status" value="1"/>
</dbReference>
<dbReference type="RefSeq" id="WP_171633879.1">
    <property type="nucleotide sequence ID" value="NZ_WHNY01000067.1"/>
</dbReference>
<dbReference type="Proteomes" id="UP000653578">
    <property type="component" value="Unassembled WGS sequence"/>
</dbReference>
<dbReference type="PANTHER" id="PTHR40079">
    <property type="entry name" value="MANNAN ENDO-1,4-BETA-MANNOSIDASE E-RELATED"/>
    <property type="match status" value="1"/>
</dbReference>
<evidence type="ECO:0000259" key="5">
    <source>
        <dbReference type="PROSITE" id="PS51764"/>
    </source>
</evidence>
<reference evidence="6 7" key="1">
    <citation type="submission" date="2019-10" db="EMBL/GenBank/DDBJ databases">
        <title>Description of Paenibacillus humi sp. nov.</title>
        <authorList>
            <person name="Carlier A."/>
            <person name="Qi S."/>
        </authorList>
    </citation>
    <scope>NUCLEOTIDE SEQUENCE [LARGE SCALE GENOMIC DNA]</scope>
    <source>
        <strain evidence="6 7">LMG 31461</strain>
    </source>
</reference>
<name>A0ABX1XF66_9BACL</name>
<comment type="caution">
    <text evidence="6">The sequence shown here is derived from an EMBL/GenBank/DDBJ whole genome shotgun (WGS) entry which is preliminary data.</text>
</comment>
<keyword evidence="2 4" id="KW-0378">Hydrolase</keyword>
<evidence type="ECO:0000313" key="6">
    <source>
        <dbReference type="EMBL" id="NOU67137.1"/>
    </source>
</evidence>
<feature type="active site" description="Nucleophile" evidence="4">
    <location>
        <position position="357"/>
    </location>
</feature>
<feature type="active site" description="Proton donor" evidence="4">
    <location>
        <position position="257"/>
    </location>
</feature>
<evidence type="ECO:0000256" key="2">
    <source>
        <dbReference type="ARBA" id="ARBA00022801"/>
    </source>
</evidence>
<dbReference type="InterPro" id="IPR000805">
    <property type="entry name" value="Glyco_hydro_26"/>
</dbReference>
<accession>A0ABX1XF66</accession>
<dbReference type="PANTHER" id="PTHR40079:SF4">
    <property type="entry name" value="GH26 DOMAIN-CONTAINING PROTEIN-RELATED"/>
    <property type="match status" value="1"/>
</dbReference>
<keyword evidence="7" id="KW-1185">Reference proteome</keyword>
<gene>
    <name evidence="6" type="ORF">GC096_24135</name>
</gene>
<keyword evidence="3 4" id="KW-0326">Glycosidase</keyword>
<comment type="similarity">
    <text evidence="1 4">Belongs to the glycosyl hydrolase 26 family.</text>
</comment>